<accession>A0A095W474</accession>
<proteinExistence type="predicted"/>
<dbReference type="RefSeq" id="WP_036037243.1">
    <property type="nucleotide sequence ID" value="NZ_CADEPO010000003.1"/>
</dbReference>
<dbReference type="Proteomes" id="UP000220629">
    <property type="component" value="Unassembled WGS sequence"/>
</dbReference>
<feature type="compositionally biased region" description="Polar residues" evidence="1">
    <location>
        <begin position="24"/>
        <end position="34"/>
    </location>
</feature>
<dbReference type="AlphaFoldDB" id="A0A095W474"/>
<feature type="compositionally biased region" description="Low complexity" evidence="1">
    <location>
        <begin position="38"/>
        <end position="48"/>
    </location>
</feature>
<organism evidence="2 3">
    <name type="scientific">Burkholderia gladioli</name>
    <name type="common">Pseudomonas marginata</name>
    <name type="synonym">Phytomonas marginata</name>
    <dbReference type="NCBI Taxonomy" id="28095"/>
    <lineage>
        <taxon>Bacteria</taxon>
        <taxon>Pseudomonadati</taxon>
        <taxon>Pseudomonadota</taxon>
        <taxon>Betaproteobacteria</taxon>
        <taxon>Burkholderiales</taxon>
        <taxon>Burkholderiaceae</taxon>
        <taxon>Burkholderia</taxon>
    </lineage>
</organism>
<evidence type="ECO:0000313" key="3">
    <source>
        <dbReference type="Proteomes" id="UP000220629"/>
    </source>
</evidence>
<sequence length="89" mass="9705">MIDADSQPLAGQARVTNEAKDTSQKSQPNPTSRTGRLAAVTGAGQAAARRLDAGAREPRGWRIRYTGKVELETGRITRSEHLIEFDRDA</sequence>
<name>A0A095W474_BURGA</name>
<protein>
    <submittedName>
        <fullName evidence="2">Uncharacterized protein</fullName>
    </submittedName>
</protein>
<evidence type="ECO:0000256" key="1">
    <source>
        <dbReference type="SAM" id="MobiDB-lite"/>
    </source>
</evidence>
<reference evidence="3" key="1">
    <citation type="submission" date="2017-09" db="EMBL/GenBank/DDBJ databases">
        <title>FDA dAtabase for Regulatory Grade micrObial Sequences (FDA-ARGOS): Supporting development and validation of Infectious Disease Dx tests.</title>
        <authorList>
            <person name="Minogue T."/>
            <person name="Wolcott M."/>
            <person name="Wasieloski L."/>
            <person name="Aguilar W."/>
            <person name="Moore D."/>
            <person name="Tallon L."/>
            <person name="Sadzewicz L."/>
            <person name="Ott S."/>
            <person name="Zhao X."/>
            <person name="Nagaraj S."/>
            <person name="Vavikolanu K."/>
            <person name="Aluvathingal J."/>
            <person name="Nadendla S."/>
            <person name="Sichtig H."/>
        </authorList>
    </citation>
    <scope>NUCLEOTIDE SEQUENCE [LARGE SCALE GENOMIC DNA]</scope>
    <source>
        <strain evidence="3">FDAARGOS_390</strain>
    </source>
</reference>
<evidence type="ECO:0000313" key="2">
    <source>
        <dbReference type="EMBL" id="PEH43027.1"/>
    </source>
</evidence>
<gene>
    <name evidence="2" type="ORF">CRM94_13210</name>
</gene>
<dbReference type="EMBL" id="PDDY01000001">
    <property type="protein sequence ID" value="PEH43027.1"/>
    <property type="molecule type" value="Genomic_DNA"/>
</dbReference>
<feature type="region of interest" description="Disordered" evidence="1">
    <location>
        <begin position="1"/>
        <end position="53"/>
    </location>
</feature>
<comment type="caution">
    <text evidence="2">The sequence shown here is derived from an EMBL/GenBank/DDBJ whole genome shotgun (WGS) entry which is preliminary data.</text>
</comment>